<reference evidence="1 2" key="1">
    <citation type="journal article" date="2020" name="Cell">
        <title>Large-Scale Comparative Analyses of Tick Genomes Elucidate Their Genetic Diversity and Vector Capacities.</title>
        <authorList>
            <consortium name="Tick Genome and Microbiome Consortium (TIGMIC)"/>
            <person name="Jia N."/>
            <person name="Wang J."/>
            <person name="Shi W."/>
            <person name="Du L."/>
            <person name="Sun Y."/>
            <person name="Zhan W."/>
            <person name="Jiang J.F."/>
            <person name="Wang Q."/>
            <person name="Zhang B."/>
            <person name="Ji P."/>
            <person name="Bell-Sakyi L."/>
            <person name="Cui X.M."/>
            <person name="Yuan T.T."/>
            <person name="Jiang B.G."/>
            <person name="Yang W.F."/>
            <person name="Lam T.T."/>
            <person name="Chang Q.C."/>
            <person name="Ding S.J."/>
            <person name="Wang X.J."/>
            <person name="Zhu J.G."/>
            <person name="Ruan X.D."/>
            <person name="Zhao L."/>
            <person name="Wei J.T."/>
            <person name="Ye R.Z."/>
            <person name="Que T.C."/>
            <person name="Du C.H."/>
            <person name="Zhou Y.H."/>
            <person name="Cheng J.X."/>
            <person name="Dai P.F."/>
            <person name="Guo W.B."/>
            <person name="Han X.H."/>
            <person name="Huang E.J."/>
            <person name="Li L.F."/>
            <person name="Wei W."/>
            <person name="Gao Y.C."/>
            <person name="Liu J.Z."/>
            <person name="Shao H.Z."/>
            <person name="Wang X."/>
            <person name="Wang C.C."/>
            <person name="Yang T.C."/>
            <person name="Huo Q.B."/>
            <person name="Li W."/>
            <person name="Chen H.Y."/>
            <person name="Chen S.E."/>
            <person name="Zhou L.G."/>
            <person name="Ni X.B."/>
            <person name="Tian J.H."/>
            <person name="Sheng Y."/>
            <person name="Liu T."/>
            <person name="Pan Y.S."/>
            <person name="Xia L.Y."/>
            <person name="Li J."/>
            <person name="Zhao F."/>
            <person name="Cao W.C."/>
        </authorList>
    </citation>
    <scope>NUCLEOTIDE SEQUENCE [LARGE SCALE GENOMIC DNA]</scope>
    <source>
        <strain evidence="1">Iper-2018</strain>
    </source>
</reference>
<dbReference type="EMBL" id="JABSTQ010010878">
    <property type="protein sequence ID" value="KAG0417139.1"/>
    <property type="molecule type" value="Genomic_DNA"/>
</dbReference>
<protein>
    <submittedName>
        <fullName evidence="1">Uncharacterized protein</fullName>
    </submittedName>
</protein>
<organism evidence="1 2">
    <name type="scientific">Ixodes persulcatus</name>
    <name type="common">Taiga tick</name>
    <dbReference type="NCBI Taxonomy" id="34615"/>
    <lineage>
        <taxon>Eukaryota</taxon>
        <taxon>Metazoa</taxon>
        <taxon>Ecdysozoa</taxon>
        <taxon>Arthropoda</taxon>
        <taxon>Chelicerata</taxon>
        <taxon>Arachnida</taxon>
        <taxon>Acari</taxon>
        <taxon>Parasitiformes</taxon>
        <taxon>Ixodida</taxon>
        <taxon>Ixodoidea</taxon>
        <taxon>Ixodidae</taxon>
        <taxon>Ixodinae</taxon>
        <taxon>Ixodes</taxon>
    </lineage>
</organism>
<sequence>MVLLERSLADENVVRMALVQQKNALCCNVLEQDHHNTLSKRATLHEMEMKLREDQLKKRNAVHDMEMKLLSIKEKIVLRVEEKVGAISLHAPDYAKLYTR</sequence>
<evidence type="ECO:0000313" key="2">
    <source>
        <dbReference type="Proteomes" id="UP000805193"/>
    </source>
</evidence>
<name>A0AC60PBU2_IXOPE</name>
<comment type="caution">
    <text evidence="1">The sequence shown here is derived from an EMBL/GenBank/DDBJ whole genome shotgun (WGS) entry which is preliminary data.</text>
</comment>
<dbReference type="Proteomes" id="UP000805193">
    <property type="component" value="Unassembled WGS sequence"/>
</dbReference>
<accession>A0AC60PBU2</accession>
<evidence type="ECO:0000313" key="1">
    <source>
        <dbReference type="EMBL" id="KAG0417139.1"/>
    </source>
</evidence>
<gene>
    <name evidence="1" type="ORF">HPB47_005857</name>
</gene>
<keyword evidence="2" id="KW-1185">Reference proteome</keyword>
<proteinExistence type="predicted"/>